<feature type="compositionally biased region" description="Basic and acidic residues" evidence="1">
    <location>
        <begin position="120"/>
        <end position="132"/>
    </location>
</feature>
<sequence length="156" mass="17736">MVHNLIALHSEFLFGAKHPELILHTTISSKQWASRSHKQDPNHALKKRLEQARRNGSRSYPASYGPTELHPDGQQEILLSLCIWNGCSHSYRNRSPYYPDDAAKQSDANMELGRNLDWTDEVRESGHPDGRLSTKGISTLQSQSEAKKLQKWYASP</sequence>
<comment type="caution">
    <text evidence="2">The sequence shown here is derived from an EMBL/GenBank/DDBJ whole genome shotgun (WGS) entry which is preliminary data.</text>
</comment>
<evidence type="ECO:0000313" key="2">
    <source>
        <dbReference type="EMBL" id="RVW68690.1"/>
    </source>
</evidence>
<feature type="compositionally biased region" description="Polar residues" evidence="1">
    <location>
        <begin position="135"/>
        <end position="144"/>
    </location>
</feature>
<accession>A0A438G900</accession>
<dbReference type="EMBL" id="QGNW01000523">
    <property type="protein sequence ID" value="RVW68690.1"/>
    <property type="molecule type" value="Genomic_DNA"/>
</dbReference>
<proteinExistence type="predicted"/>
<name>A0A438G900_VITVI</name>
<evidence type="ECO:0000256" key="1">
    <source>
        <dbReference type="SAM" id="MobiDB-lite"/>
    </source>
</evidence>
<protein>
    <submittedName>
        <fullName evidence="2">Uncharacterized protein</fullName>
    </submittedName>
</protein>
<dbReference type="Proteomes" id="UP000288805">
    <property type="component" value="Unassembled WGS sequence"/>
</dbReference>
<organism evidence="2 3">
    <name type="scientific">Vitis vinifera</name>
    <name type="common">Grape</name>
    <dbReference type="NCBI Taxonomy" id="29760"/>
    <lineage>
        <taxon>Eukaryota</taxon>
        <taxon>Viridiplantae</taxon>
        <taxon>Streptophyta</taxon>
        <taxon>Embryophyta</taxon>
        <taxon>Tracheophyta</taxon>
        <taxon>Spermatophyta</taxon>
        <taxon>Magnoliopsida</taxon>
        <taxon>eudicotyledons</taxon>
        <taxon>Gunneridae</taxon>
        <taxon>Pentapetalae</taxon>
        <taxon>rosids</taxon>
        <taxon>Vitales</taxon>
        <taxon>Vitaceae</taxon>
        <taxon>Viteae</taxon>
        <taxon>Vitis</taxon>
    </lineage>
</organism>
<evidence type="ECO:0000313" key="3">
    <source>
        <dbReference type="Proteomes" id="UP000288805"/>
    </source>
</evidence>
<reference evidence="2 3" key="1">
    <citation type="journal article" date="2018" name="PLoS Genet.">
        <title>Population sequencing reveals clonal diversity and ancestral inbreeding in the grapevine cultivar Chardonnay.</title>
        <authorList>
            <person name="Roach M.J."/>
            <person name="Johnson D.L."/>
            <person name="Bohlmann J."/>
            <person name="van Vuuren H.J."/>
            <person name="Jones S.J."/>
            <person name="Pretorius I.S."/>
            <person name="Schmidt S.A."/>
            <person name="Borneman A.R."/>
        </authorList>
    </citation>
    <scope>NUCLEOTIDE SEQUENCE [LARGE SCALE GENOMIC DNA]</scope>
    <source>
        <strain evidence="3">cv. Chardonnay</strain>
        <tissue evidence="2">Leaf</tissue>
    </source>
</reference>
<dbReference type="AlphaFoldDB" id="A0A438G900"/>
<feature type="region of interest" description="Disordered" evidence="1">
    <location>
        <begin position="120"/>
        <end position="156"/>
    </location>
</feature>
<gene>
    <name evidence="2" type="ORF">CK203_056071</name>
</gene>